<dbReference type="SUPFAM" id="SSF53098">
    <property type="entry name" value="Ribonuclease H-like"/>
    <property type="match status" value="1"/>
</dbReference>
<dbReference type="InterPro" id="IPR001584">
    <property type="entry name" value="Integrase_cat-core"/>
</dbReference>
<dbReference type="InterPro" id="IPR036388">
    <property type="entry name" value="WH-like_DNA-bd_sf"/>
</dbReference>
<reference evidence="3 4" key="1">
    <citation type="submission" date="2016-03" db="EMBL/GenBank/DDBJ databases">
        <title>Draft Genome Sequence of the Strain BR 10245 (Bradyrhizobium sp.) isolated from nodules of Centrolobium paraense.</title>
        <authorList>
            <person name="Simoes-Araujo J.L.Sr."/>
            <person name="Barauna A.C."/>
            <person name="Silva K."/>
            <person name="Zilli J.E."/>
        </authorList>
    </citation>
    <scope>NUCLEOTIDE SEQUENCE [LARGE SCALE GENOMIC DNA]</scope>
    <source>
        <strain evidence="3 4">BR 10245</strain>
    </source>
</reference>
<proteinExistence type="predicted"/>
<dbReference type="Gene3D" id="3.30.420.10">
    <property type="entry name" value="Ribonuclease H-like superfamily/Ribonuclease H"/>
    <property type="match status" value="1"/>
</dbReference>
<dbReference type="GO" id="GO:0015074">
    <property type="term" value="P:DNA integration"/>
    <property type="evidence" value="ECO:0007669"/>
    <property type="project" value="InterPro"/>
</dbReference>
<dbReference type="AlphaFoldDB" id="A0A176YEQ8"/>
<dbReference type="InterPro" id="IPR009057">
    <property type="entry name" value="Homeodomain-like_sf"/>
</dbReference>
<protein>
    <recommendedName>
        <fullName evidence="2">Integrase catalytic domain-containing protein</fullName>
    </recommendedName>
</protein>
<sequence>METCAVDERMRFMLAIERGDETIASACRRFNISRKTGYKWLGRYREAGFAGLLDQSRAPLHHPRAISGRIAERCLEVRRAHPTWGPVKVRARLERRWPGTDWPAASTIGALFDREGLTVKRKMRRRSPPSSAPFAHCEAANDVWCIDFKGWFLTGDGKRCEPLTLTDAHSRYLLRCQALPRADTEHVWPVLDAAFREFGLPYHMRSDNGSPFASRGAGGLSRLSVLLIKAGVTPERIAPGKPQQNGRHERMHLTLLQEVASPPARSMREQLKRLREFQRLYNDERPHQALENATPADCYQASTRRFDGILREPEYDDDHEVRRVRHNGEIKLNGNMIYISAALVGEPIVLAENEDGWTVSYGPIVLGTIAHGDDRLQQPKRKGCGLVGNAARSPQGPQPQQQQT</sequence>
<dbReference type="STRING" id="1505087.AYJ54_03170"/>
<comment type="caution">
    <text evidence="3">The sequence shown here is derived from an EMBL/GenBank/DDBJ whole genome shotgun (WGS) entry which is preliminary data.</text>
</comment>
<dbReference type="EMBL" id="LUUB01000090">
    <property type="protein sequence ID" value="OAF03533.1"/>
    <property type="molecule type" value="Genomic_DNA"/>
</dbReference>
<dbReference type="Gene3D" id="1.10.10.10">
    <property type="entry name" value="Winged helix-like DNA-binding domain superfamily/Winged helix DNA-binding domain"/>
    <property type="match status" value="1"/>
</dbReference>
<organism evidence="3 4">
    <name type="scientific">Bradyrhizobium centrolobii</name>
    <dbReference type="NCBI Taxonomy" id="1505087"/>
    <lineage>
        <taxon>Bacteria</taxon>
        <taxon>Pseudomonadati</taxon>
        <taxon>Pseudomonadota</taxon>
        <taxon>Alphaproteobacteria</taxon>
        <taxon>Hyphomicrobiales</taxon>
        <taxon>Nitrobacteraceae</taxon>
        <taxon>Bradyrhizobium</taxon>
    </lineage>
</organism>
<evidence type="ECO:0000256" key="1">
    <source>
        <dbReference type="SAM" id="MobiDB-lite"/>
    </source>
</evidence>
<gene>
    <name evidence="3" type="ORF">AYJ54_03170</name>
</gene>
<dbReference type="SUPFAM" id="SSF46689">
    <property type="entry name" value="Homeodomain-like"/>
    <property type="match status" value="1"/>
</dbReference>
<feature type="domain" description="Integrase catalytic" evidence="2">
    <location>
        <begin position="129"/>
        <end position="303"/>
    </location>
</feature>
<dbReference type="PROSITE" id="PS50994">
    <property type="entry name" value="INTEGRASE"/>
    <property type="match status" value="1"/>
</dbReference>
<keyword evidence="4" id="KW-1185">Reference proteome</keyword>
<dbReference type="Pfam" id="PF13683">
    <property type="entry name" value="rve_3"/>
    <property type="match status" value="1"/>
</dbReference>
<evidence type="ECO:0000313" key="4">
    <source>
        <dbReference type="Proteomes" id="UP000076959"/>
    </source>
</evidence>
<dbReference type="InterPro" id="IPR012337">
    <property type="entry name" value="RNaseH-like_sf"/>
</dbReference>
<name>A0A176YEQ8_9BRAD</name>
<dbReference type="InterPro" id="IPR036397">
    <property type="entry name" value="RNaseH_sf"/>
</dbReference>
<feature type="region of interest" description="Disordered" evidence="1">
    <location>
        <begin position="377"/>
        <end position="404"/>
    </location>
</feature>
<accession>A0A176YEQ8</accession>
<feature type="compositionally biased region" description="Low complexity" evidence="1">
    <location>
        <begin position="394"/>
        <end position="404"/>
    </location>
</feature>
<dbReference type="Pfam" id="PF13565">
    <property type="entry name" value="HTH_32"/>
    <property type="match status" value="1"/>
</dbReference>
<evidence type="ECO:0000259" key="2">
    <source>
        <dbReference type="PROSITE" id="PS50994"/>
    </source>
</evidence>
<dbReference type="PANTHER" id="PTHR35004:SF7">
    <property type="entry name" value="INTEGRASE PROTEIN"/>
    <property type="match status" value="1"/>
</dbReference>
<evidence type="ECO:0000313" key="3">
    <source>
        <dbReference type="EMBL" id="OAF03533.1"/>
    </source>
</evidence>
<dbReference type="Proteomes" id="UP000076959">
    <property type="component" value="Unassembled WGS sequence"/>
</dbReference>
<dbReference type="GO" id="GO:0003676">
    <property type="term" value="F:nucleic acid binding"/>
    <property type="evidence" value="ECO:0007669"/>
    <property type="project" value="InterPro"/>
</dbReference>
<dbReference type="PANTHER" id="PTHR35004">
    <property type="entry name" value="TRANSPOSASE RV3428C-RELATED"/>
    <property type="match status" value="1"/>
</dbReference>